<keyword evidence="1" id="KW-0175">Coiled coil</keyword>
<keyword evidence="3" id="KW-1185">Reference proteome</keyword>
<dbReference type="KEGG" id="pyr:P186_0939"/>
<dbReference type="HOGENOM" id="CLU_064028_2_1_2"/>
<dbReference type="RefSeq" id="WP_014288208.1">
    <property type="nucleotide sequence ID" value="NC_016645.1"/>
</dbReference>
<evidence type="ECO:0000313" key="3">
    <source>
        <dbReference type="Proteomes" id="UP000005867"/>
    </source>
</evidence>
<reference evidence="2 3" key="1">
    <citation type="journal article" date="2012" name="J. Bacteriol.">
        <title>Complete genome sequence of strain 1860, a crenarchaeon of the genus pyrobaculum able to grow with various electron acceptors.</title>
        <authorList>
            <person name="Mardanov A.V."/>
            <person name="Gumerov V.M."/>
            <person name="Slobodkina G.B."/>
            <person name="Beletsky A.V."/>
            <person name="Bonch-Osmolovskaya E.A."/>
            <person name="Ravin N.V."/>
            <person name="Skryabin K.G."/>
        </authorList>
    </citation>
    <scope>NUCLEOTIDE SEQUENCE [LARGE SCALE GENOMIC DNA]</scope>
    <source>
        <strain evidence="2 3">1860</strain>
    </source>
</reference>
<sequence>MGLREDFLRLLEQDKDFRMAVAGHLGYSEILERLDRNERLIARLQRQVAKLQKQVDKMQRQVDKLQEQVAKMQEQMRKMQEQMDKLLGLYGQLAAEVAAVKTRLDKLEKKVEVTIGTMGRRWGRDLELAVLEIFREALEERGIEPGRVEKLRFKDVDGRYTGTPGRVFDIDVVARGGGLYAIEVKSYADVEDVEVLHDKIPIVERYHGRKVDKAYLVAVAIEKEAVDRAKELGIEVIYGSTTPD</sequence>
<dbReference type="EMBL" id="CP003098">
    <property type="protein sequence ID" value="AET32380.1"/>
    <property type="molecule type" value="Genomic_DNA"/>
</dbReference>
<organism evidence="2 3">
    <name type="scientific">Pyrobaculum ferrireducens</name>
    <dbReference type="NCBI Taxonomy" id="1104324"/>
    <lineage>
        <taxon>Archaea</taxon>
        <taxon>Thermoproteota</taxon>
        <taxon>Thermoprotei</taxon>
        <taxon>Thermoproteales</taxon>
        <taxon>Thermoproteaceae</taxon>
        <taxon>Pyrobaculum</taxon>
    </lineage>
</organism>
<dbReference type="OrthoDB" id="28470at2157"/>
<evidence type="ECO:0000313" key="2">
    <source>
        <dbReference type="EMBL" id="AET32380.1"/>
    </source>
</evidence>
<gene>
    <name evidence="2" type="ORF">P186_0939</name>
</gene>
<dbReference type="STRING" id="1104324.P186_0939"/>
<protein>
    <submittedName>
        <fullName evidence="2">Microtubule binding protein, putative</fullName>
    </submittedName>
</protein>
<dbReference type="PANTHER" id="PTHR34314:SF6">
    <property type="entry name" value="DUF3782 DOMAIN-CONTAINING PROTEIN"/>
    <property type="match status" value="1"/>
</dbReference>
<dbReference type="BioCyc" id="PSP1104324:GJSN-919-MONOMER"/>
<dbReference type="Pfam" id="PF12644">
    <property type="entry name" value="DUF3782"/>
    <property type="match status" value="1"/>
</dbReference>
<evidence type="ECO:0000256" key="1">
    <source>
        <dbReference type="SAM" id="Coils"/>
    </source>
</evidence>
<dbReference type="InterPro" id="IPR012431">
    <property type="entry name" value="PDDEXK_10"/>
</dbReference>
<dbReference type="eggNOG" id="arCOG01424">
    <property type="taxonomic scope" value="Archaea"/>
</dbReference>
<feature type="coiled-coil region" evidence="1">
    <location>
        <begin position="27"/>
        <end position="110"/>
    </location>
</feature>
<dbReference type="Proteomes" id="UP000005867">
    <property type="component" value="Chromosome"/>
</dbReference>
<dbReference type="SUPFAM" id="SSF52980">
    <property type="entry name" value="Restriction endonuclease-like"/>
    <property type="match status" value="1"/>
</dbReference>
<dbReference type="Gene3D" id="1.10.287.1490">
    <property type="match status" value="1"/>
</dbReference>
<dbReference type="InterPro" id="IPR011335">
    <property type="entry name" value="Restrct_endonuc-II-like"/>
</dbReference>
<proteinExistence type="predicted"/>
<name>G7VBF0_9CREN</name>
<accession>G7VBF0</accession>
<dbReference type="InterPro" id="IPR024271">
    <property type="entry name" value="DUF3782"/>
</dbReference>
<dbReference type="GeneID" id="11595198"/>
<dbReference type="PANTHER" id="PTHR34314">
    <property type="entry name" value="CRENARCHAEAL PROTEIN, PUTATIVE-RELATED"/>
    <property type="match status" value="1"/>
</dbReference>
<dbReference type="AlphaFoldDB" id="G7VBF0"/>
<dbReference type="Pfam" id="PF07788">
    <property type="entry name" value="PDDEXK_10"/>
    <property type="match status" value="1"/>
</dbReference>